<evidence type="ECO:0000256" key="1">
    <source>
        <dbReference type="SAM" id="MobiDB-lite"/>
    </source>
</evidence>
<dbReference type="EMBL" id="REFV01000016">
    <property type="protein sequence ID" value="RMB56526.1"/>
    <property type="molecule type" value="Genomic_DNA"/>
</dbReference>
<dbReference type="PROSITE" id="PS51257">
    <property type="entry name" value="PROKAR_LIPOPROTEIN"/>
    <property type="match status" value="1"/>
</dbReference>
<sequence>MFEPSKNKPMPNTLKLLILVFLISIVSCTKDDVTIDAVTVIDSQELKNETKKIASDKIPHIIDYLKKRTSGTMRFEIQSYNNDTRSIEPDLILGEAQMDEILESINSYDRKNYSFKLETFNERNPIYISYFNLVVKETLRGVYAYIAEYRMTRDWVGTQTGSLNMTTFTGELVFYTDTGAYVGDVSMDNGTATDYFLNDPCGDGGSDSDGNTDNGTGTWDTGTGDTGGDSDTGADGDTGGGTGGIISITTVENCEIEVPCSHPEHQVDHQTAPCTHPDCGIEFVIDIKFEGDEMTTSRNLGEVMRNPGCETPDDCNQQNDCEFGFDENCGCLPEEEEEIENDEVGVNVDLEEYIIANEIEDNINSVNLDPCSNNILTQLKNLQQNDIANIIYRFGAPASGYNLVMQTGVPSNPLHQAETDWYYDVNGNALPKNYVTVLRNSYTDQATTIAIARTILHEILHAYMLSKVDDGDAQVPVNIAELPVLWDAVMADLYNDDPEAVQHQQMAEKFITPMRDALREWDNNQQSSRYYEDLAWGALYETSTFIDLYPEDSESYTRILRTNIAEDSNSPQEDILPLGDSCQ</sequence>
<dbReference type="Proteomes" id="UP000281985">
    <property type="component" value="Unassembled WGS sequence"/>
</dbReference>
<comment type="caution">
    <text evidence="2">The sequence shown here is derived from an EMBL/GenBank/DDBJ whole genome shotgun (WGS) entry which is preliminary data.</text>
</comment>
<protein>
    <submittedName>
        <fullName evidence="2">Uncharacterized protein</fullName>
    </submittedName>
</protein>
<organism evidence="2 3">
    <name type="scientific">Dokdonia sinensis</name>
    <dbReference type="NCBI Taxonomy" id="2479847"/>
    <lineage>
        <taxon>Bacteria</taxon>
        <taxon>Pseudomonadati</taxon>
        <taxon>Bacteroidota</taxon>
        <taxon>Flavobacteriia</taxon>
        <taxon>Flavobacteriales</taxon>
        <taxon>Flavobacteriaceae</taxon>
        <taxon>Dokdonia</taxon>
    </lineage>
</organism>
<evidence type="ECO:0000313" key="2">
    <source>
        <dbReference type="EMBL" id="RMB56526.1"/>
    </source>
</evidence>
<dbReference type="AlphaFoldDB" id="A0A3M0GGS4"/>
<evidence type="ECO:0000313" key="3">
    <source>
        <dbReference type="Proteomes" id="UP000281985"/>
    </source>
</evidence>
<gene>
    <name evidence="2" type="ORF">EAX61_14045</name>
</gene>
<feature type="compositionally biased region" description="Low complexity" evidence="1">
    <location>
        <begin position="208"/>
        <end position="235"/>
    </location>
</feature>
<accession>A0A3M0GGS4</accession>
<reference evidence="2 3" key="1">
    <citation type="submission" date="2018-10" db="EMBL/GenBank/DDBJ databases">
        <title>Dokdonia luteus sp. nov., isolated from sea water.</title>
        <authorList>
            <person name="Zhou L.Y."/>
            <person name="Du Z.J."/>
        </authorList>
    </citation>
    <scope>NUCLEOTIDE SEQUENCE [LARGE SCALE GENOMIC DNA]</scope>
    <source>
        <strain evidence="2 3">SH27</strain>
    </source>
</reference>
<proteinExistence type="predicted"/>
<keyword evidence="3" id="KW-1185">Reference proteome</keyword>
<feature type="region of interest" description="Disordered" evidence="1">
    <location>
        <begin position="204"/>
        <end position="246"/>
    </location>
</feature>
<name>A0A3M0GGS4_9FLAO</name>